<name>A0ABY8EDZ0_9FIRM</name>
<dbReference type="EMBL" id="CP120733">
    <property type="protein sequence ID" value="WFD11132.1"/>
    <property type="molecule type" value="Genomic_DNA"/>
</dbReference>
<dbReference type="SUPFAM" id="SSF52833">
    <property type="entry name" value="Thioredoxin-like"/>
    <property type="match status" value="1"/>
</dbReference>
<reference evidence="4 5" key="1">
    <citation type="submission" date="2023-03" db="EMBL/GenBank/DDBJ databases">
        <title>Complete genome sequence of Tepidibacter sp. SWIR-1, isolated from a deep-sea hydrothermal vent.</title>
        <authorList>
            <person name="Li X."/>
        </authorList>
    </citation>
    <scope>NUCLEOTIDE SEQUENCE [LARGE SCALE GENOMIC DNA]</scope>
    <source>
        <strain evidence="4 5">SWIR-1</strain>
    </source>
</reference>
<dbReference type="InterPro" id="IPR036249">
    <property type="entry name" value="Thioredoxin-like_sf"/>
</dbReference>
<comment type="similarity">
    <text evidence="1">Belongs to the thioredoxin family.</text>
</comment>
<evidence type="ECO:0000256" key="2">
    <source>
        <dbReference type="ARBA" id="ARBA00023284"/>
    </source>
</evidence>
<organism evidence="4 5">
    <name type="scientific">Tepidibacter hydrothermalis</name>
    <dbReference type="NCBI Taxonomy" id="3036126"/>
    <lineage>
        <taxon>Bacteria</taxon>
        <taxon>Bacillati</taxon>
        <taxon>Bacillota</taxon>
        <taxon>Clostridia</taxon>
        <taxon>Peptostreptococcales</taxon>
        <taxon>Peptostreptococcaceae</taxon>
        <taxon>Tepidibacter</taxon>
    </lineage>
</organism>
<keyword evidence="2" id="KW-0676">Redox-active center</keyword>
<dbReference type="PANTHER" id="PTHR45663">
    <property type="entry name" value="GEO12009P1"/>
    <property type="match status" value="1"/>
</dbReference>
<dbReference type="RefSeq" id="WP_277733109.1">
    <property type="nucleotide sequence ID" value="NZ_CP120733.1"/>
</dbReference>
<proteinExistence type="inferred from homology"/>
<gene>
    <name evidence="4" type="ORF">P4S50_03385</name>
</gene>
<evidence type="ECO:0000313" key="5">
    <source>
        <dbReference type="Proteomes" id="UP001222800"/>
    </source>
</evidence>
<keyword evidence="5" id="KW-1185">Reference proteome</keyword>
<sequence length="109" mass="12903">MDKLYTKEIIDNLIKENDMVLVYFGNKGCGVCNILKPRVRERLKSYPKIKLVEIDVDKNLEAAAQFNIFTIPAILIFIKGKESIRQARYINLEKIEYSIKRYYELFHNE</sequence>
<evidence type="ECO:0000259" key="3">
    <source>
        <dbReference type="Pfam" id="PF00085"/>
    </source>
</evidence>
<accession>A0ABY8EDZ0</accession>
<dbReference type="Proteomes" id="UP001222800">
    <property type="component" value="Chromosome"/>
</dbReference>
<feature type="domain" description="Thioredoxin" evidence="3">
    <location>
        <begin position="11"/>
        <end position="98"/>
    </location>
</feature>
<evidence type="ECO:0000256" key="1">
    <source>
        <dbReference type="ARBA" id="ARBA00008987"/>
    </source>
</evidence>
<dbReference type="PANTHER" id="PTHR45663:SF11">
    <property type="entry name" value="GEO12009P1"/>
    <property type="match status" value="1"/>
</dbReference>
<dbReference type="Gene3D" id="3.40.30.10">
    <property type="entry name" value="Glutaredoxin"/>
    <property type="match status" value="1"/>
</dbReference>
<evidence type="ECO:0000313" key="4">
    <source>
        <dbReference type="EMBL" id="WFD11132.1"/>
    </source>
</evidence>
<dbReference type="CDD" id="cd02947">
    <property type="entry name" value="TRX_family"/>
    <property type="match status" value="1"/>
</dbReference>
<dbReference type="InterPro" id="IPR013766">
    <property type="entry name" value="Thioredoxin_domain"/>
</dbReference>
<protein>
    <submittedName>
        <fullName evidence="4">Thioredoxin family protein</fullName>
    </submittedName>
</protein>
<dbReference type="Pfam" id="PF00085">
    <property type="entry name" value="Thioredoxin"/>
    <property type="match status" value="1"/>
</dbReference>